<accession>A0ABT0DJR2</accession>
<comment type="caution">
    <text evidence="1">The sequence shown here is derived from an EMBL/GenBank/DDBJ whole genome shotgun (WGS) entry which is preliminary data.</text>
</comment>
<gene>
    <name evidence="1" type="ORF">MWN33_05740</name>
</gene>
<dbReference type="EMBL" id="JALKCG010000001">
    <property type="protein sequence ID" value="MCK0207533.1"/>
    <property type="molecule type" value="Genomic_DNA"/>
</dbReference>
<protein>
    <submittedName>
        <fullName evidence="1">Uncharacterized protein</fullName>
    </submittedName>
</protein>
<dbReference type="Proteomes" id="UP001202867">
    <property type="component" value="Unassembled WGS sequence"/>
</dbReference>
<name>A0ABT0DJR2_9HYPH</name>
<dbReference type="RefSeq" id="WP_247199470.1">
    <property type="nucleotide sequence ID" value="NZ_JALKCG010000001.1"/>
</dbReference>
<evidence type="ECO:0000313" key="1">
    <source>
        <dbReference type="EMBL" id="MCK0207533.1"/>
    </source>
</evidence>
<sequence length="222" mass="24860">MSKPTFIRSADLQEATGASRGELLGWRQYLKFPMDNDAPGKSARYSLINGIEYTLMKACVMRGIPHDVAADFIHRRLTLAINGADHHRLAIATSVISHPAEWLEGTEFDVLAEPWFGAEPIDAVAFWCFDPQRNFNAEALHDSYLHVKEWGPRWQAERDRLDLPEGHGPISDPLQALKEKLCAAAANGEIVVEVRGPIRRFYAFAYGSMFIPGDRRVAGEGR</sequence>
<organism evidence="1 2">
    <name type="scientific">Ancylobacter koreensis</name>
    <dbReference type="NCBI Taxonomy" id="266121"/>
    <lineage>
        <taxon>Bacteria</taxon>
        <taxon>Pseudomonadati</taxon>
        <taxon>Pseudomonadota</taxon>
        <taxon>Alphaproteobacteria</taxon>
        <taxon>Hyphomicrobiales</taxon>
        <taxon>Xanthobacteraceae</taxon>
        <taxon>Ancylobacter</taxon>
    </lineage>
</organism>
<proteinExistence type="predicted"/>
<keyword evidence="2" id="KW-1185">Reference proteome</keyword>
<evidence type="ECO:0000313" key="2">
    <source>
        <dbReference type="Proteomes" id="UP001202867"/>
    </source>
</evidence>
<reference evidence="2" key="1">
    <citation type="submission" date="2023-07" db="EMBL/GenBank/DDBJ databases">
        <title>Ancylobacter moscoviensis sp. nov., facultatively methylotrophic bacteria from activated sludge and the reclassification of Starkeya novella (Starkey 1934) Kelly et al. 2000 as Ancylobacter novellus comb. nov., Starkeya koreensis Im et al. 2006 as Ancylobacter koreensis comb.nov., Angulomicrobium tetraedrale Vasil'eva et al. 1986 as Ancylobacter tetraedralis comb. nov., Angulomicrobium amanitiforme Fritz et al. 2004 as Ancylobacter amanitiformis comb. nov. and Methylorhabdus multivorans Doronina et al. 1996 as Ancylobacter multivorans comb. nov. and emended description of the genus Ancylobacter.</title>
        <authorList>
            <person name="Doronina N."/>
            <person name="Chemodurova A."/>
            <person name="Grouzdev D."/>
            <person name="Koziaeva V."/>
            <person name="Shi W."/>
            <person name="Wu L."/>
            <person name="Kaparullina E."/>
        </authorList>
    </citation>
    <scope>NUCLEOTIDE SEQUENCE [LARGE SCALE GENOMIC DNA]</scope>
    <source>
        <strain evidence="2">Jip08</strain>
    </source>
</reference>